<keyword evidence="2" id="KW-1064">Adaptive immunity</keyword>
<dbReference type="STRING" id="7897.ENSLACP00000015975"/>
<dbReference type="InterPro" id="IPR036179">
    <property type="entry name" value="Ig-like_dom_sf"/>
</dbReference>
<dbReference type="FunFam" id="2.60.40.10:FF:002173">
    <property type="entry name" value="TRADV8 protein"/>
    <property type="match status" value="1"/>
</dbReference>
<dbReference type="Proteomes" id="UP000008672">
    <property type="component" value="Unassembled WGS sequence"/>
</dbReference>
<evidence type="ECO:0000259" key="7">
    <source>
        <dbReference type="PROSITE" id="PS50835"/>
    </source>
</evidence>
<reference evidence="9" key="1">
    <citation type="submission" date="2011-08" db="EMBL/GenBank/DDBJ databases">
        <title>The draft genome of Latimeria chalumnae.</title>
        <authorList>
            <person name="Di Palma F."/>
            <person name="Alfoldi J."/>
            <person name="Johnson J."/>
            <person name="Berlin A."/>
            <person name="Gnerre S."/>
            <person name="Jaffe D."/>
            <person name="MacCallum I."/>
            <person name="Young S."/>
            <person name="Walker B.J."/>
            <person name="Lander E."/>
            <person name="Lindblad-Toh K."/>
        </authorList>
    </citation>
    <scope>NUCLEOTIDE SEQUENCE [LARGE SCALE GENOMIC DNA]</scope>
    <source>
        <strain evidence="9">Wild caught</strain>
    </source>
</reference>
<dbReference type="GO" id="GO:0002250">
    <property type="term" value="P:adaptive immune response"/>
    <property type="evidence" value="ECO:0007669"/>
    <property type="project" value="UniProtKB-KW"/>
</dbReference>
<keyword evidence="1 6" id="KW-0732">Signal</keyword>
<organism evidence="8 9">
    <name type="scientific">Latimeria chalumnae</name>
    <name type="common">Coelacanth</name>
    <dbReference type="NCBI Taxonomy" id="7897"/>
    <lineage>
        <taxon>Eukaryota</taxon>
        <taxon>Metazoa</taxon>
        <taxon>Chordata</taxon>
        <taxon>Craniata</taxon>
        <taxon>Vertebrata</taxon>
        <taxon>Euteleostomi</taxon>
        <taxon>Coelacanthiformes</taxon>
        <taxon>Coelacanthidae</taxon>
        <taxon>Latimeria</taxon>
    </lineage>
</organism>
<dbReference type="SMART" id="SM00409">
    <property type="entry name" value="IG"/>
    <property type="match status" value="1"/>
</dbReference>
<dbReference type="InterPro" id="IPR013783">
    <property type="entry name" value="Ig-like_fold"/>
</dbReference>
<keyword evidence="3" id="KW-0675">Receptor</keyword>
<evidence type="ECO:0000256" key="5">
    <source>
        <dbReference type="ARBA" id="ARBA00043266"/>
    </source>
</evidence>
<dbReference type="GeneTree" id="ENSGT00830000128446"/>
<dbReference type="PANTHER" id="PTHR19367:SF18">
    <property type="entry name" value="T CELL RECEPTOR ALPHA VARIABLE 16"/>
    <property type="match status" value="1"/>
</dbReference>
<dbReference type="eggNOG" id="ENOG502S9ER">
    <property type="taxonomic scope" value="Eukaryota"/>
</dbReference>
<sequence>ILWVFVGFVFLLTGAVFGDSVQQDQPVHSEKEGDSVNLTCTYSTSSSYINLHWYRKHPNGAPEYILQRGAKSNSGDDHTAEFAKNKFDSRTDSSTTTLTIKTVQLSDTALYYCALWIA</sequence>
<reference evidence="8" key="2">
    <citation type="submission" date="2025-08" db="UniProtKB">
        <authorList>
            <consortium name="Ensembl"/>
        </authorList>
    </citation>
    <scope>IDENTIFICATION</scope>
</reference>
<dbReference type="InterPro" id="IPR003599">
    <property type="entry name" value="Ig_sub"/>
</dbReference>
<dbReference type="InterPro" id="IPR013106">
    <property type="entry name" value="Ig_V-set"/>
</dbReference>
<dbReference type="PROSITE" id="PS50835">
    <property type="entry name" value="IG_LIKE"/>
    <property type="match status" value="1"/>
</dbReference>
<keyword evidence="5" id="KW-1279">T cell receptor</keyword>
<dbReference type="SUPFAM" id="SSF48726">
    <property type="entry name" value="Immunoglobulin"/>
    <property type="match status" value="1"/>
</dbReference>
<dbReference type="GO" id="GO:0042101">
    <property type="term" value="C:T cell receptor complex"/>
    <property type="evidence" value="ECO:0007669"/>
    <property type="project" value="UniProtKB-KW"/>
</dbReference>
<protein>
    <recommendedName>
        <fullName evidence="7">Ig-like domain-containing protein</fullName>
    </recommendedName>
</protein>
<dbReference type="FunCoup" id="H3B254">
    <property type="interactions" value="101"/>
</dbReference>
<dbReference type="PANTHER" id="PTHR19367">
    <property type="entry name" value="T-CELL RECEPTOR ALPHA CHAIN V REGION"/>
    <property type="match status" value="1"/>
</dbReference>
<dbReference type="Ensembl" id="ENSLACT00000016086.1">
    <property type="protein sequence ID" value="ENSLACP00000015975.1"/>
    <property type="gene ID" value="ENSLACG00000014067.1"/>
</dbReference>
<dbReference type="HOGENOM" id="CLU_077975_8_1_1"/>
<keyword evidence="9" id="KW-1185">Reference proteome</keyword>
<accession>H3B254</accession>
<evidence type="ECO:0000256" key="4">
    <source>
        <dbReference type="ARBA" id="ARBA00023319"/>
    </source>
</evidence>
<name>H3B254_LATCH</name>
<dbReference type="Pfam" id="PF07686">
    <property type="entry name" value="V-set"/>
    <property type="match status" value="1"/>
</dbReference>
<dbReference type="Gene3D" id="2.60.40.10">
    <property type="entry name" value="Immunoglobulins"/>
    <property type="match status" value="1"/>
</dbReference>
<dbReference type="AlphaFoldDB" id="H3B254"/>
<dbReference type="InParanoid" id="H3B254"/>
<keyword evidence="5" id="KW-0391">Immunity</keyword>
<feature type="signal peptide" evidence="6">
    <location>
        <begin position="1"/>
        <end position="18"/>
    </location>
</feature>
<evidence type="ECO:0000256" key="2">
    <source>
        <dbReference type="ARBA" id="ARBA00023130"/>
    </source>
</evidence>
<feature type="domain" description="Ig-like" evidence="7">
    <location>
        <begin position="32"/>
        <end position="118"/>
    </location>
</feature>
<dbReference type="SMART" id="SM00406">
    <property type="entry name" value="IGv"/>
    <property type="match status" value="1"/>
</dbReference>
<evidence type="ECO:0000256" key="6">
    <source>
        <dbReference type="SAM" id="SignalP"/>
    </source>
</evidence>
<dbReference type="InterPro" id="IPR007110">
    <property type="entry name" value="Ig-like_dom"/>
</dbReference>
<evidence type="ECO:0000313" key="8">
    <source>
        <dbReference type="Ensembl" id="ENSLACP00000015975.1"/>
    </source>
</evidence>
<keyword evidence="4" id="KW-0393">Immunoglobulin domain</keyword>
<dbReference type="EMBL" id="AFYH01079903">
    <property type="status" value="NOT_ANNOTATED_CDS"/>
    <property type="molecule type" value="Genomic_DNA"/>
</dbReference>
<reference evidence="8" key="3">
    <citation type="submission" date="2025-09" db="UniProtKB">
        <authorList>
            <consortium name="Ensembl"/>
        </authorList>
    </citation>
    <scope>IDENTIFICATION</scope>
</reference>
<feature type="chain" id="PRO_5003580416" description="Ig-like domain-containing protein" evidence="6">
    <location>
        <begin position="19"/>
        <end position="118"/>
    </location>
</feature>
<proteinExistence type="predicted"/>
<dbReference type="InterPro" id="IPR051287">
    <property type="entry name" value="TCR_variable_region"/>
</dbReference>
<evidence type="ECO:0000256" key="3">
    <source>
        <dbReference type="ARBA" id="ARBA00023170"/>
    </source>
</evidence>
<evidence type="ECO:0000313" key="9">
    <source>
        <dbReference type="Proteomes" id="UP000008672"/>
    </source>
</evidence>
<dbReference type="OMA" id="WKEAREW"/>
<evidence type="ECO:0000256" key="1">
    <source>
        <dbReference type="ARBA" id="ARBA00022729"/>
    </source>
</evidence>